<proteinExistence type="predicted"/>
<evidence type="ECO:0000256" key="1">
    <source>
        <dbReference type="SAM" id="MobiDB-lite"/>
    </source>
</evidence>
<organism evidence="2">
    <name type="scientific">Brachypodium distachyon</name>
    <name type="common">Purple false brome</name>
    <name type="synonym">Trachynia distachya</name>
    <dbReference type="NCBI Taxonomy" id="15368"/>
    <lineage>
        <taxon>Eukaryota</taxon>
        <taxon>Viridiplantae</taxon>
        <taxon>Streptophyta</taxon>
        <taxon>Embryophyta</taxon>
        <taxon>Tracheophyta</taxon>
        <taxon>Spermatophyta</taxon>
        <taxon>Magnoliopsida</taxon>
        <taxon>Liliopsida</taxon>
        <taxon>Poales</taxon>
        <taxon>Poaceae</taxon>
        <taxon>BOP clade</taxon>
        <taxon>Pooideae</taxon>
        <taxon>Stipodae</taxon>
        <taxon>Brachypodieae</taxon>
        <taxon>Brachypodium</taxon>
    </lineage>
</organism>
<feature type="compositionally biased region" description="Low complexity" evidence="1">
    <location>
        <begin position="21"/>
        <end position="33"/>
    </location>
</feature>
<reference evidence="2 3" key="1">
    <citation type="journal article" date="2010" name="Nature">
        <title>Genome sequencing and analysis of the model grass Brachypodium distachyon.</title>
        <authorList>
            <consortium name="International Brachypodium Initiative"/>
        </authorList>
    </citation>
    <scope>NUCLEOTIDE SEQUENCE [LARGE SCALE GENOMIC DNA]</scope>
    <source>
        <strain evidence="2 3">Bd21</strain>
    </source>
</reference>
<keyword evidence="4" id="KW-1185">Reference proteome</keyword>
<dbReference type="Proteomes" id="UP000008810">
    <property type="component" value="Chromosome 2"/>
</dbReference>
<dbReference type="EMBL" id="CM000881">
    <property type="protein sequence ID" value="PNT71483.1"/>
    <property type="molecule type" value="Genomic_DNA"/>
</dbReference>
<dbReference type="ExpressionAtlas" id="A0A2K2DB21">
    <property type="expression patterns" value="baseline"/>
</dbReference>
<dbReference type="Gramene" id="PNT71483">
    <property type="protein sequence ID" value="PNT71483"/>
    <property type="gene ID" value="BRADI_2g28105v3"/>
</dbReference>
<dbReference type="EnsemblPlants" id="PNT71483">
    <property type="protein sequence ID" value="PNT71483"/>
    <property type="gene ID" value="BRADI_2g28105v3"/>
</dbReference>
<protein>
    <submittedName>
        <fullName evidence="2 3">Uncharacterized protein</fullName>
    </submittedName>
</protein>
<feature type="compositionally biased region" description="Polar residues" evidence="1">
    <location>
        <begin position="59"/>
        <end position="68"/>
    </location>
</feature>
<feature type="compositionally biased region" description="Polar residues" evidence="1">
    <location>
        <begin position="96"/>
        <end position="113"/>
    </location>
</feature>
<evidence type="ECO:0000313" key="3">
    <source>
        <dbReference type="EnsemblPlants" id="PNT71483"/>
    </source>
</evidence>
<feature type="region of interest" description="Disordered" evidence="1">
    <location>
        <begin position="1"/>
        <end position="119"/>
    </location>
</feature>
<dbReference type="InParanoid" id="A0A2K2DB21"/>
<reference evidence="3" key="3">
    <citation type="submission" date="2018-08" db="UniProtKB">
        <authorList>
            <consortium name="EnsemblPlants"/>
        </authorList>
    </citation>
    <scope>IDENTIFICATION</scope>
    <source>
        <strain evidence="3">cv. Bd21</strain>
    </source>
</reference>
<sequence>MVSAPPIYASPSLPESPGGTLAPRWALALAPLPNSQAPPPGSIDQRRLHEATNDEPVDRSQSTLPTESRSTERPTQHRIATICRPKRLTRPAIARSSPTPRTRRQFSTCSREQPSPLPPIEAVADAVTYGSATVDGRMRL</sequence>
<evidence type="ECO:0000313" key="4">
    <source>
        <dbReference type="Proteomes" id="UP000008810"/>
    </source>
</evidence>
<accession>A0A2K2DB21</accession>
<name>A0A2K2DB21_BRADI</name>
<gene>
    <name evidence="2" type="ORF">BRADI_2g28105v3</name>
</gene>
<evidence type="ECO:0000313" key="2">
    <source>
        <dbReference type="EMBL" id="PNT71483.1"/>
    </source>
</evidence>
<dbReference type="AlphaFoldDB" id="A0A2K2DB21"/>
<reference evidence="2" key="2">
    <citation type="submission" date="2017-06" db="EMBL/GenBank/DDBJ databases">
        <title>WGS assembly of Brachypodium distachyon.</title>
        <authorList>
            <consortium name="The International Brachypodium Initiative"/>
            <person name="Lucas S."/>
            <person name="Harmon-Smith M."/>
            <person name="Lail K."/>
            <person name="Tice H."/>
            <person name="Grimwood J."/>
            <person name="Bruce D."/>
            <person name="Barry K."/>
            <person name="Shu S."/>
            <person name="Lindquist E."/>
            <person name="Wang M."/>
            <person name="Pitluck S."/>
            <person name="Vogel J.P."/>
            <person name="Garvin D.F."/>
            <person name="Mockler T.C."/>
            <person name="Schmutz J."/>
            <person name="Rokhsar D."/>
            <person name="Bevan M.W."/>
        </authorList>
    </citation>
    <scope>NUCLEOTIDE SEQUENCE</scope>
    <source>
        <strain evidence="2">Bd21</strain>
    </source>
</reference>
<feature type="compositionally biased region" description="Basic and acidic residues" evidence="1">
    <location>
        <begin position="44"/>
        <end position="58"/>
    </location>
</feature>